<evidence type="ECO:0000259" key="4">
    <source>
        <dbReference type="Pfam" id="PF12971"/>
    </source>
</evidence>
<dbReference type="InterPro" id="IPR024733">
    <property type="entry name" value="NAGLU_tim-barrel"/>
</dbReference>
<dbReference type="PANTHER" id="PTHR12872">
    <property type="entry name" value="ALPHA-N-ACETYLGLUCOSAMINIDASE"/>
    <property type="match status" value="1"/>
</dbReference>
<dbReference type="GO" id="GO:0005975">
    <property type="term" value="P:carbohydrate metabolic process"/>
    <property type="evidence" value="ECO:0007669"/>
    <property type="project" value="UniProtKB-ARBA"/>
</dbReference>
<dbReference type="GO" id="GO:0016787">
    <property type="term" value="F:hydrolase activity"/>
    <property type="evidence" value="ECO:0007669"/>
    <property type="project" value="UniProtKB-KW"/>
</dbReference>
<dbReference type="Pfam" id="PF12971">
    <property type="entry name" value="NAGLU_N"/>
    <property type="match status" value="1"/>
</dbReference>
<dbReference type="PANTHER" id="PTHR12872:SF1">
    <property type="entry name" value="ALPHA-N-ACETYLGLUCOSAMINIDASE"/>
    <property type="match status" value="1"/>
</dbReference>
<dbReference type="EMBL" id="FONH01000003">
    <property type="protein sequence ID" value="SFE60984.1"/>
    <property type="molecule type" value="Genomic_DNA"/>
</dbReference>
<protein>
    <submittedName>
        <fullName evidence="6">Alpha-N-acetylglucosaminidase</fullName>
    </submittedName>
</protein>
<dbReference type="AlphaFoldDB" id="A0A1I2BY81"/>
<dbReference type="InterPro" id="IPR029018">
    <property type="entry name" value="Hex-like_dom2"/>
</dbReference>
<evidence type="ECO:0000256" key="1">
    <source>
        <dbReference type="ARBA" id="ARBA00022801"/>
    </source>
</evidence>
<feature type="domain" description="Alpha-N-acetylglucosaminidase tim-barrel" evidence="3">
    <location>
        <begin position="125"/>
        <end position="442"/>
    </location>
</feature>
<accession>A0A1I2BY81</accession>
<gene>
    <name evidence="6" type="ORF">SAMN02799615_01296</name>
</gene>
<dbReference type="Proteomes" id="UP000199477">
    <property type="component" value="Unassembled WGS sequence"/>
</dbReference>
<dbReference type="RefSeq" id="WP_081805229.1">
    <property type="nucleotide sequence ID" value="NZ_FONH01000003.1"/>
</dbReference>
<dbReference type="Gene3D" id="3.20.20.80">
    <property type="entry name" value="Glycosidases"/>
    <property type="match status" value="1"/>
</dbReference>
<dbReference type="InterPro" id="IPR007781">
    <property type="entry name" value="NAGLU"/>
</dbReference>
<feature type="chain" id="PRO_5011669957" evidence="2">
    <location>
        <begin position="24"/>
        <end position="827"/>
    </location>
</feature>
<feature type="domain" description="Alpha-N-acetylglucosaminidase N-terminal" evidence="4">
    <location>
        <begin position="31"/>
        <end position="111"/>
    </location>
</feature>
<sequence length="827" mass="90035">MRATGMKWLLAGLMGVVSCGARADATFEVTSARAALKRLLPRHAAQIALVALPAGAGDGYRIRGKAGHIEVAGTSPVALLAGVETYLERVPHVSIGWPGDSLDRLPATLPAPPEPIESHAVVPDRFALNDVDDGYSDAYLDWPGWEHKIDLLALRGINEVFMPVGAEEVYRRTFREFGYSDGELRAWIPAPAHQPWWLLQNMSAFGGPVSAEMFARRTALAQRIVGRLRALGMTPVLPGYFGTMPPGLAAKQPGAALVPQGEWVGFARPDWLDPRDAHFAKVAAAFYRHQRELFGDGVLYKMDLLHEGGRAGDVPVGDAAKQVFAALNTAHPAARWVLLGWQHNPPRAVVDAVPHDRLLIVDGLSDRYDGMDRKRDWGGAPYAFGTIPNFGGHTTLGANAGVWLQRFAAWRRDGVMRGIAYMPEGSGTDPAAYALFTALAWTPVPEHAHRWFDDYAVSRYGGEDEHARAAWRILAQTAYAMPSGEWSEPHDGLFGARPGLDARSAATWSPTAARYDLARFDGAVCELLRVAPALRTTSAYRHDLVDVARQVLSNRSRVLLPRIKAAYEKKDKEQFRALTAEWMDDMAMLDRLLAADPDFLLGRWLMHAKAAARDDTEAAQLEYDQRSILASWGDRSGADRGGLHDYANRELAGLVGGLYARRWRQFFDSLQAGLSGGDVHPIDWFALEQRWAHAREPHATEPAGDAWRLASEAVQRLQLCRATPWTPFAAHRADRHGLRTERKALVMSRAISRAPRPGPGVGAGVPEAAVAGRGENALEGVGGMDAEGVPPGVARRATGARSELEELPVGMTANAEGDGVGAARVGR</sequence>
<organism evidence="6 7">
    <name type="scientific">Dyella marensis</name>
    <dbReference type="NCBI Taxonomy" id="500610"/>
    <lineage>
        <taxon>Bacteria</taxon>
        <taxon>Pseudomonadati</taxon>
        <taxon>Pseudomonadota</taxon>
        <taxon>Gammaproteobacteria</taxon>
        <taxon>Lysobacterales</taxon>
        <taxon>Rhodanobacteraceae</taxon>
        <taxon>Dyella</taxon>
    </lineage>
</organism>
<keyword evidence="7" id="KW-1185">Reference proteome</keyword>
<evidence type="ECO:0000259" key="5">
    <source>
        <dbReference type="Pfam" id="PF12972"/>
    </source>
</evidence>
<keyword evidence="1" id="KW-0378">Hydrolase</keyword>
<dbReference type="PROSITE" id="PS51257">
    <property type="entry name" value="PROKAR_LIPOPROTEIN"/>
    <property type="match status" value="1"/>
</dbReference>
<dbReference type="InterPro" id="IPR024240">
    <property type="entry name" value="NAGLU_N"/>
</dbReference>
<dbReference type="Gene3D" id="3.30.379.10">
    <property type="entry name" value="Chitobiase/beta-hexosaminidase domain 2-like"/>
    <property type="match status" value="1"/>
</dbReference>
<dbReference type="Pfam" id="PF12972">
    <property type="entry name" value="NAGLU_C"/>
    <property type="match status" value="1"/>
</dbReference>
<feature type="signal peptide" evidence="2">
    <location>
        <begin position="1"/>
        <end position="23"/>
    </location>
</feature>
<evidence type="ECO:0000256" key="2">
    <source>
        <dbReference type="SAM" id="SignalP"/>
    </source>
</evidence>
<name>A0A1I2BY81_9GAMM</name>
<proteinExistence type="predicted"/>
<reference evidence="7" key="1">
    <citation type="submission" date="2016-10" db="EMBL/GenBank/DDBJ databases">
        <authorList>
            <person name="Varghese N."/>
            <person name="Submissions S."/>
        </authorList>
    </citation>
    <scope>NUCLEOTIDE SEQUENCE [LARGE SCALE GENOMIC DNA]</scope>
    <source>
        <strain evidence="7">UNC178MFTsu3.1</strain>
    </source>
</reference>
<keyword evidence="2" id="KW-0732">Signal</keyword>
<dbReference type="STRING" id="500610.SAMN02799615_01296"/>
<evidence type="ECO:0000259" key="3">
    <source>
        <dbReference type="Pfam" id="PF05089"/>
    </source>
</evidence>
<evidence type="ECO:0000313" key="7">
    <source>
        <dbReference type="Proteomes" id="UP000199477"/>
    </source>
</evidence>
<evidence type="ECO:0000313" key="6">
    <source>
        <dbReference type="EMBL" id="SFE60984.1"/>
    </source>
</evidence>
<feature type="domain" description="Alpha-N-acetylglucosaminidase C-terminal" evidence="5">
    <location>
        <begin position="451"/>
        <end position="714"/>
    </location>
</feature>
<dbReference type="Gene3D" id="1.20.120.670">
    <property type="entry name" value="N-acetyl-b-d-glucoasminidase"/>
    <property type="match status" value="1"/>
</dbReference>
<dbReference type="InterPro" id="IPR024732">
    <property type="entry name" value="NAGLU_C"/>
</dbReference>
<dbReference type="Pfam" id="PF05089">
    <property type="entry name" value="NAGLU"/>
    <property type="match status" value="1"/>
</dbReference>